<evidence type="ECO:0000313" key="3">
    <source>
        <dbReference type="Proteomes" id="UP000002316"/>
    </source>
</evidence>
<name>C9ZRI8_TRYB9</name>
<evidence type="ECO:0008006" key="4">
    <source>
        <dbReference type="Google" id="ProtNLM"/>
    </source>
</evidence>
<feature type="chain" id="PRO_5003005593" description="T. brucei spp.-specific protein" evidence="1">
    <location>
        <begin position="23"/>
        <end position="135"/>
    </location>
</feature>
<evidence type="ECO:0000256" key="1">
    <source>
        <dbReference type="SAM" id="SignalP"/>
    </source>
</evidence>
<accession>C9ZRI8</accession>
<protein>
    <recommendedName>
        <fullName evidence="4">T. brucei spp.-specific protein</fullName>
    </recommendedName>
</protein>
<gene>
    <name evidence="2" type="ORF">TbgDal_VII2500</name>
</gene>
<dbReference type="KEGG" id="tbg:TbgDal_VII2500"/>
<dbReference type="AlphaFoldDB" id="C9ZRI8"/>
<reference evidence="3" key="1">
    <citation type="journal article" date="2010" name="PLoS Negl. Trop. Dis.">
        <title>The genome sequence of Trypanosoma brucei gambiense, causative agent of chronic human african trypanosomiasis.</title>
        <authorList>
            <person name="Jackson A.P."/>
            <person name="Sanders M."/>
            <person name="Berry A."/>
            <person name="McQuillan J."/>
            <person name="Aslett M.A."/>
            <person name="Quail M.A."/>
            <person name="Chukualim B."/>
            <person name="Capewell P."/>
            <person name="MacLeod A."/>
            <person name="Melville S.E."/>
            <person name="Gibson W."/>
            <person name="Barry J.D."/>
            <person name="Berriman M."/>
            <person name="Hertz-Fowler C."/>
        </authorList>
    </citation>
    <scope>NUCLEOTIDE SEQUENCE [LARGE SCALE GENOMIC DNA]</scope>
    <source>
        <strain evidence="3">MHOM/CI/86/DAL972</strain>
    </source>
</reference>
<dbReference type="Proteomes" id="UP000002316">
    <property type="component" value="Chromosome 7"/>
</dbReference>
<dbReference type="GeneID" id="23862409"/>
<dbReference type="RefSeq" id="XP_011774571.1">
    <property type="nucleotide sequence ID" value="XM_011776269.1"/>
</dbReference>
<evidence type="ECO:0000313" key="2">
    <source>
        <dbReference type="EMBL" id="CBH12290.1"/>
    </source>
</evidence>
<dbReference type="EMBL" id="FN554970">
    <property type="protein sequence ID" value="CBH12290.1"/>
    <property type="molecule type" value="Genomic_DNA"/>
</dbReference>
<keyword evidence="1" id="KW-0732">Signal</keyword>
<sequence length="135" mass="15573">MTLLHQLLLYISVSWCGKHVFAVLTSPFRDIDGIITCKLHSYHTGCARVPIKWSFVDNCFIKQWVLLYTVRCTTFSSCFWLLGQLQLRGSGELSKEVSPRSFILPPLFTLFSVGDFMLAHRAYRFRTVPFLSSFL</sequence>
<proteinExistence type="predicted"/>
<organism evidence="2 3">
    <name type="scientific">Trypanosoma brucei gambiense (strain MHOM/CI/86/DAL972)</name>
    <dbReference type="NCBI Taxonomy" id="679716"/>
    <lineage>
        <taxon>Eukaryota</taxon>
        <taxon>Discoba</taxon>
        <taxon>Euglenozoa</taxon>
        <taxon>Kinetoplastea</taxon>
        <taxon>Metakinetoplastina</taxon>
        <taxon>Trypanosomatida</taxon>
        <taxon>Trypanosomatidae</taxon>
        <taxon>Trypanosoma</taxon>
    </lineage>
</organism>
<feature type="signal peptide" evidence="1">
    <location>
        <begin position="1"/>
        <end position="22"/>
    </location>
</feature>